<accession>A0A1X0D8K6</accession>
<dbReference type="OrthoDB" id="4772169at2"/>
<dbReference type="AlphaFoldDB" id="A0A1X0D8K6"/>
<evidence type="ECO:0000313" key="1">
    <source>
        <dbReference type="EMBL" id="ORA68549.1"/>
    </source>
</evidence>
<keyword evidence="2" id="KW-1185">Reference proteome</keyword>
<gene>
    <name evidence="1" type="ORF">BST26_14350</name>
</gene>
<dbReference type="Proteomes" id="UP000192801">
    <property type="component" value="Unassembled WGS sequence"/>
</dbReference>
<comment type="caution">
    <text evidence="1">The sequence shown here is derived from an EMBL/GenBank/DDBJ whole genome shotgun (WGS) entry which is preliminary data.</text>
</comment>
<protein>
    <submittedName>
        <fullName evidence="1">Uncharacterized protein</fullName>
    </submittedName>
</protein>
<proteinExistence type="predicted"/>
<dbReference type="EMBL" id="MVHS01000036">
    <property type="protein sequence ID" value="ORA68549.1"/>
    <property type="molecule type" value="Genomic_DNA"/>
</dbReference>
<sequence length="294" mass="32762">MDTVTLRFAADANSDLHELRATDVAQVLQGLAGIVGDFDKAHVFHDEGPANSVVFVRPPQEGSFIIEAVRVASEHWETVKTVGKYAGPPTIAQAIWWSTKSMRADVKSFQHLENGNVKVDWQDNTSEEIPAAAWEELNKRKRRRKKQLREIMAPLGDARVTELDVSSPPPRRDALPSVAPTQVVLTREDYDSVAPTDDIAERAETFEVLARMQTIDFADSTKWRVKPSGGHARKAVVADAEFLKKVAKGLAISNTDVFRLQIREDTIVKNGRTRSSWTVLKVESHRRTAGDDDV</sequence>
<organism evidence="1 2">
    <name type="scientific">Mycolicibacterium insubricum</name>
    <dbReference type="NCBI Taxonomy" id="444597"/>
    <lineage>
        <taxon>Bacteria</taxon>
        <taxon>Bacillati</taxon>
        <taxon>Actinomycetota</taxon>
        <taxon>Actinomycetes</taxon>
        <taxon>Mycobacteriales</taxon>
        <taxon>Mycobacteriaceae</taxon>
        <taxon>Mycolicibacterium</taxon>
    </lineage>
</organism>
<reference evidence="1 2" key="1">
    <citation type="submission" date="2016-12" db="EMBL/GenBank/DDBJ databases">
        <title>The new phylogeny of genus Mycobacterium.</title>
        <authorList>
            <person name="Tortoli E."/>
            <person name="Trovato A."/>
            <person name="Cirillo D.M."/>
        </authorList>
    </citation>
    <scope>NUCLEOTIDE SEQUENCE [LARGE SCALE GENOMIC DNA]</scope>
    <source>
        <strain evidence="1 2">DSM 45130</strain>
    </source>
</reference>
<name>A0A1X0D8K6_9MYCO</name>
<evidence type="ECO:0000313" key="2">
    <source>
        <dbReference type="Proteomes" id="UP000192801"/>
    </source>
</evidence>